<feature type="transmembrane region" description="Helical" evidence="1">
    <location>
        <begin position="21"/>
        <end position="39"/>
    </location>
</feature>
<dbReference type="EMBL" id="GL870880">
    <property type="protein sequence ID" value="EIJ87744.1"/>
    <property type="molecule type" value="Genomic_DNA"/>
</dbReference>
<keyword evidence="1" id="KW-0472">Membrane</keyword>
<evidence type="ECO:0000313" key="3">
    <source>
        <dbReference type="Proteomes" id="UP000002872"/>
    </source>
</evidence>
<organism evidence="2 3">
    <name type="scientific">Nematocida parisii (strain ERTm3)</name>
    <name type="common">Nematode killer fungus</name>
    <dbReference type="NCBI Taxonomy" id="935791"/>
    <lineage>
        <taxon>Eukaryota</taxon>
        <taxon>Fungi</taxon>
        <taxon>Fungi incertae sedis</taxon>
        <taxon>Microsporidia</taxon>
        <taxon>Nematocida</taxon>
    </lineage>
</organism>
<keyword evidence="1" id="KW-0812">Transmembrane</keyword>
<keyword evidence="1" id="KW-1133">Transmembrane helix</keyword>
<evidence type="ECO:0000313" key="2">
    <source>
        <dbReference type="EMBL" id="EIJ87744.1"/>
    </source>
</evidence>
<sequence>MERMNAKRRIIHFTQETILKKIWAIMALMTMTHTVYAWLSSNEEQEIQKMRFGDSNQLIMHPKGIFSSFCKYAMENSKFMHNLRNYSYVIERSESNENGGRNTIRRDLDNYLQEFAQQMINMFPSEDGKLSIDSKGSDAFIKFMENYKDSSDSLYVLAALYLLSEKINIPIEIVGDEKSGMNLTLKKKNKNSLHISLSMTIYKNTNEGVYQKQTEKIINFFKSTADPSSHITVPAKFSMPSTYQEFLTGDFLFNPRFLIQSYIYKYIDTKEKYSQFMMAVYTLLCENMPSENQAPTSEIERHAQRVCESLFINESSDTMKNSLDCITNLCAIKDMDAIKNWALAFKGDSLNHLHTRLPIFNRSSDDFNEHALPQCGYDNCIEGFLLGIFLCSTFEQKSQKYKLDHLPNPSKELKDFFCKYNEPTATTEISIHKDWCRVVAGLSDDSNVLYDKLSRNKISPGLLNILYIIKKIAGENDELNRAILCLEEIIIKAKVEESDLKKIQNCMQNVFMSLSYSKNIEVVCDSIALAQIGIKIQRRTDITPDNGHSFLVVYKKGEEDMASTIKIQLSKEKSMPIINWFATEDLNLRIGCAKSPFKKMQIKYAEPETYSEYIIKQYIDIRLYQTVLGIEKINEFTKRIQTTPMPKSNNIAQNPNALLLWGTLENIRYKSCIIEMFLIHTSPNKLDTKNRMVQFTKNLIGSVSLKDLRTKQQILKGFEFNENYKEYYTQYSKQASEIFKSYRTLKGTQILLESLLSVNASPVAIISSFQALTNGLQGSNCGLNFFGSDYVCKNLVKKLSELENDNDIKTNMEVILKSIKKCETTLSKYMPEDIFMAWFIHIGKWEVYHKKSIIKPIYDSIDFKKVDIKNVKSILEIKISTLSYPTMRSIVEKADKLLDDNKTMLVENANIDDKKYSLLKEILQKLLINPLDTAKETTRALPVASLVTG</sequence>
<dbReference type="HOGENOM" id="CLU_009683_3_1_1"/>
<gene>
    <name evidence="2" type="ORF">NEQG_01816</name>
</gene>
<dbReference type="AlphaFoldDB" id="I3EEU7"/>
<dbReference type="Proteomes" id="UP000002872">
    <property type="component" value="Unassembled WGS sequence"/>
</dbReference>
<proteinExistence type="predicted"/>
<dbReference type="VEuPathDB" id="MicrosporidiaDB:NEQG_01816"/>
<evidence type="ECO:0000256" key="1">
    <source>
        <dbReference type="SAM" id="Phobius"/>
    </source>
</evidence>
<dbReference type="InParanoid" id="I3EEU7"/>
<accession>I3EEU7</accession>
<name>I3EEU7_NEMP3</name>
<keyword evidence="3" id="KW-1185">Reference proteome</keyword>
<protein>
    <submittedName>
        <fullName evidence="2">Uncharacterized protein</fullName>
    </submittedName>
</protein>
<dbReference type="OrthoDB" id="10317183at2759"/>
<reference evidence="2" key="1">
    <citation type="submission" date="2011-01" db="EMBL/GenBank/DDBJ databases">
        <title>The Genome Sequence of Nematocida parisii strain ERTm3.</title>
        <authorList>
            <consortium name="The Broad Institute Genome Sequencing Platform"/>
            <consortium name="The Broad Institute Genome Sequencing Center for Infectious Disease"/>
            <person name="Cuomo C."/>
            <person name="Troemel E."/>
            <person name="Young S.K."/>
            <person name="Zeng Q."/>
            <person name="Gargeya S."/>
            <person name="Fitzgerald M."/>
            <person name="Haas B."/>
            <person name="Abouelleil A."/>
            <person name="Alvarado L."/>
            <person name="Arachchi H.M."/>
            <person name="Berlin A."/>
            <person name="Chapman S.B."/>
            <person name="Gearin G."/>
            <person name="Goldberg J."/>
            <person name="Griggs A."/>
            <person name="Gujja S."/>
            <person name="Hansen M."/>
            <person name="Heiman D."/>
            <person name="Howarth C."/>
            <person name="Larimer J."/>
            <person name="Lui A."/>
            <person name="MacDonald P.J.P."/>
            <person name="McCowen C."/>
            <person name="Montmayeur A."/>
            <person name="Murphy C."/>
            <person name="Neiman D."/>
            <person name="Pearson M."/>
            <person name="Priest M."/>
            <person name="Roberts A."/>
            <person name="Saif S."/>
            <person name="Shea T."/>
            <person name="Sisk P."/>
            <person name="Stolte C."/>
            <person name="Sykes S."/>
            <person name="Wortman J."/>
            <person name="Nusbaum C."/>
            <person name="Birren B."/>
        </authorList>
    </citation>
    <scope>NUCLEOTIDE SEQUENCE</scope>
    <source>
        <strain evidence="2">ERTm3</strain>
    </source>
</reference>